<evidence type="ECO:0000313" key="7">
    <source>
        <dbReference type="Proteomes" id="UP000006250"/>
    </source>
</evidence>
<dbReference type="STRING" id="596151.DesfrDRAFT_2109"/>
<feature type="transmembrane region" description="Helical" evidence="4">
    <location>
        <begin position="402"/>
        <end position="421"/>
    </location>
</feature>
<feature type="transmembrane region" description="Helical" evidence="4">
    <location>
        <begin position="314"/>
        <end position="333"/>
    </location>
</feature>
<feature type="transmembrane region" description="Helical" evidence="4">
    <location>
        <begin position="176"/>
        <end position="196"/>
    </location>
</feature>
<evidence type="ECO:0000256" key="4">
    <source>
        <dbReference type="SAM" id="Phobius"/>
    </source>
</evidence>
<keyword evidence="2 4" id="KW-1133">Transmembrane helix</keyword>
<reference evidence="6 7" key="1">
    <citation type="submission" date="2010-08" db="EMBL/GenBank/DDBJ databases">
        <title>The draft genome of Desulfovibrio fructosovorans JJ.</title>
        <authorList>
            <consortium name="US DOE Joint Genome Institute (JGI-PGF)"/>
            <person name="Lucas S."/>
            <person name="Copeland A."/>
            <person name="Lapidus A."/>
            <person name="Cheng J.-F."/>
            <person name="Bruce D."/>
            <person name="Goodwin L."/>
            <person name="Pitluck S."/>
            <person name="Land M.L."/>
            <person name="Hauser L."/>
            <person name="Chang Y.-J."/>
            <person name="Jeffries C."/>
            <person name="Wall J.D."/>
            <person name="Stahl D.A."/>
            <person name="Arkin A.P."/>
            <person name="Dehal P."/>
            <person name="Stolyar S.M."/>
            <person name="Hazen T.C."/>
            <person name="Woyke T.J."/>
        </authorList>
    </citation>
    <scope>NUCLEOTIDE SEQUENCE [LARGE SCALE GENOMIC DNA]</scope>
    <source>
        <strain evidence="6 7">JJ</strain>
    </source>
</reference>
<evidence type="ECO:0000259" key="5">
    <source>
        <dbReference type="PROSITE" id="PS50850"/>
    </source>
</evidence>
<proteinExistence type="predicted"/>
<keyword evidence="1 4" id="KW-0812">Transmembrane</keyword>
<dbReference type="GO" id="GO:0022857">
    <property type="term" value="F:transmembrane transporter activity"/>
    <property type="evidence" value="ECO:0007669"/>
    <property type="project" value="InterPro"/>
</dbReference>
<feature type="transmembrane region" description="Helical" evidence="4">
    <location>
        <begin position="250"/>
        <end position="267"/>
    </location>
</feature>
<keyword evidence="3 4" id="KW-0472">Membrane</keyword>
<dbReference type="eggNOG" id="COG2814">
    <property type="taxonomic scope" value="Bacteria"/>
</dbReference>
<dbReference type="Pfam" id="PF07690">
    <property type="entry name" value="MFS_1"/>
    <property type="match status" value="1"/>
</dbReference>
<protein>
    <submittedName>
        <fullName evidence="6">Major facilitator superfamily MFS_1</fullName>
    </submittedName>
</protein>
<evidence type="ECO:0000256" key="3">
    <source>
        <dbReference type="ARBA" id="ARBA00023136"/>
    </source>
</evidence>
<evidence type="ECO:0000256" key="2">
    <source>
        <dbReference type="ARBA" id="ARBA00022989"/>
    </source>
</evidence>
<dbReference type="EMBL" id="AECZ01000012">
    <property type="protein sequence ID" value="EFL51164.1"/>
    <property type="molecule type" value="Genomic_DNA"/>
</dbReference>
<comment type="caution">
    <text evidence="6">The sequence shown here is derived from an EMBL/GenBank/DDBJ whole genome shotgun (WGS) entry which is preliminary data.</text>
</comment>
<dbReference type="PROSITE" id="PS50850">
    <property type="entry name" value="MFS"/>
    <property type="match status" value="1"/>
</dbReference>
<sequence length="436" mass="47823">MPPLAFDSVCAFLFHEDDTHRKQEVRPQKDTMKTKISNISLPQTVIKLGWVSFFTDVASEMLYPVVPLFLTTALGAPVVVLGIIEGVAEAIVSLMKGLSGWHCDRIGRRVPYIRWGYGLAALSKPLMALAFSWPLVFLARSIDRFGKGLRTTARDTLIADTVEASRGGKAYGFHRMMDTSGAIIGVLCSMGLLALLPGRYRTIFLIATIPGIAAVWLTFGLKERHTRNRLDTTAGACIPRQKRALPKLSKGYWITLGLLGIFAFANSSDTFLILRAKNLGLSDLQTIFAYTLFNAVYALSSYPLGLLSDRFGRWRMVVSGWMLYSIVYFGFAFSGMSAVWLLFPFYGLFMGLTEGIGKALIRDNIDEAHKGTAMGIFHMSLGFSSLAGSIVAGLLWDSISPKAPFILGGSIALLAVLLFLLSRRLIMRTAKPAPSP</sequence>
<feature type="transmembrane region" description="Helical" evidence="4">
    <location>
        <begin position="373"/>
        <end position="396"/>
    </location>
</feature>
<dbReference type="SUPFAM" id="SSF103473">
    <property type="entry name" value="MFS general substrate transporter"/>
    <property type="match status" value="1"/>
</dbReference>
<dbReference type="AlphaFoldDB" id="E1JWW0"/>
<evidence type="ECO:0000256" key="1">
    <source>
        <dbReference type="ARBA" id="ARBA00022692"/>
    </source>
</evidence>
<dbReference type="PANTHER" id="PTHR23518:SF2">
    <property type="entry name" value="MAJOR FACILITATOR SUPERFAMILY TRANSPORTER"/>
    <property type="match status" value="1"/>
</dbReference>
<keyword evidence="7" id="KW-1185">Reference proteome</keyword>
<dbReference type="PANTHER" id="PTHR23518">
    <property type="entry name" value="C-METHYLTRANSFERASE"/>
    <property type="match status" value="1"/>
</dbReference>
<gene>
    <name evidence="6" type="ORF">DesfrDRAFT_2109</name>
</gene>
<accession>E1JWW0</accession>
<dbReference type="Proteomes" id="UP000006250">
    <property type="component" value="Unassembled WGS sequence"/>
</dbReference>
<feature type="domain" description="Major facilitator superfamily (MFS) profile" evidence="5">
    <location>
        <begin position="45"/>
        <end position="427"/>
    </location>
</feature>
<feature type="transmembrane region" description="Helical" evidence="4">
    <location>
        <begin position="68"/>
        <end position="95"/>
    </location>
</feature>
<feature type="transmembrane region" description="Helical" evidence="4">
    <location>
        <begin position="115"/>
        <end position="139"/>
    </location>
</feature>
<dbReference type="Gene3D" id="1.20.1250.20">
    <property type="entry name" value="MFS general substrate transporter like domains"/>
    <property type="match status" value="2"/>
</dbReference>
<feature type="transmembrane region" description="Helical" evidence="4">
    <location>
        <begin position="287"/>
        <end position="307"/>
    </location>
</feature>
<organism evidence="6 7">
    <name type="scientific">Solidesulfovibrio fructosivorans JJ]</name>
    <dbReference type="NCBI Taxonomy" id="596151"/>
    <lineage>
        <taxon>Bacteria</taxon>
        <taxon>Pseudomonadati</taxon>
        <taxon>Thermodesulfobacteriota</taxon>
        <taxon>Desulfovibrionia</taxon>
        <taxon>Desulfovibrionales</taxon>
        <taxon>Desulfovibrionaceae</taxon>
        <taxon>Solidesulfovibrio</taxon>
    </lineage>
</organism>
<name>E1JWW0_SOLFR</name>
<evidence type="ECO:0000313" key="6">
    <source>
        <dbReference type="EMBL" id="EFL51164.1"/>
    </source>
</evidence>
<dbReference type="InterPro" id="IPR011701">
    <property type="entry name" value="MFS"/>
</dbReference>
<feature type="transmembrane region" description="Helical" evidence="4">
    <location>
        <begin position="202"/>
        <end position="221"/>
    </location>
</feature>
<dbReference type="InterPro" id="IPR020846">
    <property type="entry name" value="MFS_dom"/>
</dbReference>
<dbReference type="CDD" id="cd17370">
    <property type="entry name" value="MFS_MJ1317_like"/>
    <property type="match status" value="1"/>
</dbReference>
<dbReference type="InterPro" id="IPR036259">
    <property type="entry name" value="MFS_trans_sf"/>
</dbReference>